<dbReference type="PANTHER" id="PTHR18444:SF9">
    <property type="entry name" value="UPF0538 PROTEIN C2ORF76"/>
    <property type="match status" value="1"/>
</dbReference>
<sequence length="162" mass="18750">MSDVLTNIARPKTSATLTVRIIKSFEYRTERSLVLHEVNLETCTVGQLKDIARKAVLTQSGWKPYRNVTLGSSMPVFNGYTLKLYTKAHGSKTTNLIINLENDDWILDEDHKTLADLSFGMQHMCHFNASYPNFRPENETEVSFFNRELYEHFKRNPTTSWD</sequence>
<evidence type="ECO:0000256" key="1">
    <source>
        <dbReference type="ARBA" id="ARBA00007176"/>
    </source>
</evidence>
<organism evidence="2 3">
    <name type="scientific">Tricholomella constricta</name>
    <dbReference type="NCBI Taxonomy" id="117010"/>
    <lineage>
        <taxon>Eukaryota</taxon>
        <taxon>Fungi</taxon>
        <taxon>Dikarya</taxon>
        <taxon>Basidiomycota</taxon>
        <taxon>Agaricomycotina</taxon>
        <taxon>Agaricomycetes</taxon>
        <taxon>Agaricomycetidae</taxon>
        <taxon>Agaricales</taxon>
        <taxon>Tricholomatineae</taxon>
        <taxon>Lyophyllaceae</taxon>
        <taxon>Tricholomella</taxon>
    </lineage>
</organism>
<dbReference type="EMBL" id="JAACJP010000002">
    <property type="protein sequence ID" value="KAF5386632.1"/>
    <property type="molecule type" value="Genomic_DNA"/>
</dbReference>
<dbReference type="Pfam" id="PF10209">
    <property type="entry name" value="DUF2340"/>
    <property type="match status" value="1"/>
</dbReference>
<dbReference type="InterPro" id="IPR018794">
    <property type="entry name" value="UPF0538"/>
</dbReference>
<evidence type="ECO:0000313" key="2">
    <source>
        <dbReference type="EMBL" id="KAF5386632.1"/>
    </source>
</evidence>
<comment type="caution">
    <text evidence="2">The sequence shown here is derived from an EMBL/GenBank/DDBJ whole genome shotgun (WGS) entry which is preliminary data.</text>
</comment>
<dbReference type="AlphaFoldDB" id="A0A8H5MAC3"/>
<gene>
    <name evidence="2" type="ORF">D9615_001769</name>
</gene>
<name>A0A8H5MAC3_9AGAR</name>
<evidence type="ECO:0000313" key="3">
    <source>
        <dbReference type="Proteomes" id="UP000565441"/>
    </source>
</evidence>
<accession>A0A8H5MAC3</accession>
<reference evidence="2 3" key="1">
    <citation type="journal article" date="2020" name="ISME J.">
        <title>Uncovering the hidden diversity of litter-decomposition mechanisms in mushroom-forming fungi.</title>
        <authorList>
            <person name="Floudas D."/>
            <person name="Bentzer J."/>
            <person name="Ahren D."/>
            <person name="Johansson T."/>
            <person name="Persson P."/>
            <person name="Tunlid A."/>
        </authorList>
    </citation>
    <scope>NUCLEOTIDE SEQUENCE [LARGE SCALE GENOMIC DNA]</scope>
    <source>
        <strain evidence="2 3">CBS 661.87</strain>
    </source>
</reference>
<comment type="similarity">
    <text evidence="1">Belongs to the UPF0538 family.</text>
</comment>
<protein>
    <submittedName>
        <fullName evidence="2">Uncharacterized protein</fullName>
    </submittedName>
</protein>
<dbReference type="Proteomes" id="UP000565441">
    <property type="component" value="Unassembled WGS sequence"/>
</dbReference>
<dbReference type="PANTHER" id="PTHR18444">
    <property type="entry name" value="UPF0538 FAMILY MEMBER"/>
    <property type="match status" value="1"/>
</dbReference>
<dbReference type="OrthoDB" id="937at2759"/>
<keyword evidence="3" id="KW-1185">Reference proteome</keyword>
<proteinExistence type="inferred from homology"/>